<dbReference type="Pfam" id="PF10433">
    <property type="entry name" value="Beta-prop_RSE1_1st"/>
    <property type="match status" value="1"/>
</dbReference>
<dbReference type="FunFam" id="2.130.10.10:FF:000640">
    <property type="entry name" value="Splicing factor 3B subunit 3"/>
    <property type="match status" value="1"/>
</dbReference>
<dbReference type="Gene3D" id="2.130.10.10">
    <property type="entry name" value="YVTN repeat-like/Quinoprotein amine dehydrogenase"/>
    <property type="match status" value="3"/>
</dbReference>
<proteinExistence type="predicted"/>
<dbReference type="EMBL" id="JAEHOE010000130">
    <property type="protein sequence ID" value="KAG2485364.1"/>
    <property type="molecule type" value="Genomic_DNA"/>
</dbReference>
<gene>
    <name evidence="7" type="ORF">HYH03_015856</name>
</gene>
<dbReference type="InterPro" id="IPR015943">
    <property type="entry name" value="WD40/YVTN_repeat-like_dom_sf"/>
</dbReference>
<evidence type="ECO:0000259" key="5">
    <source>
        <dbReference type="Pfam" id="PF10433"/>
    </source>
</evidence>
<dbReference type="OrthoDB" id="436637at2759"/>
<name>A0A836BS03_9CHLO</name>
<dbReference type="Pfam" id="PF03178">
    <property type="entry name" value="CPSF_A"/>
    <property type="match status" value="1"/>
</dbReference>
<feature type="domain" description="RSE1/DDB1/CPSF1 first beta-propeller" evidence="5">
    <location>
        <begin position="14"/>
        <end position="377"/>
    </location>
</feature>
<evidence type="ECO:0000313" key="7">
    <source>
        <dbReference type="EMBL" id="KAG2485364.1"/>
    </source>
</evidence>
<dbReference type="GO" id="GO:0005634">
    <property type="term" value="C:nucleus"/>
    <property type="evidence" value="ECO:0007669"/>
    <property type="project" value="UniProtKB-SubCell"/>
</dbReference>
<feature type="domain" description="RSE1/DDB1/CPSF1 C-terminal" evidence="4">
    <location>
        <begin position="911"/>
        <end position="1235"/>
    </location>
</feature>
<comment type="caution">
    <text evidence="7">The sequence shown here is derived from an EMBL/GenBank/DDBJ whole genome shotgun (WGS) entry which is preliminary data.</text>
</comment>
<dbReference type="PANTHER" id="PTHR10644">
    <property type="entry name" value="DNA REPAIR/RNA PROCESSING CPSF FAMILY"/>
    <property type="match status" value="1"/>
</dbReference>
<evidence type="ECO:0000256" key="3">
    <source>
        <dbReference type="SAM" id="MobiDB-lite"/>
    </source>
</evidence>
<dbReference type="InterPro" id="IPR004871">
    <property type="entry name" value="RSE1/DDB1/CPSF1_C"/>
</dbReference>
<dbReference type="AlphaFoldDB" id="A0A836BS03"/>
<evidence type="ECO:0000259" key="6">
    <source>
        <dbReference type="Pfam" id="PF23726"/>
    </source>
</evidence>
<evidence type="ECO:0008006" key="9">
    <source>
        <dbReference type="Google" id="ProtNLM"/>
    </source>
</evidence>
<reference evidence="7" key="1">
    <citation type="journal article" date="2020" name="bioRxiv">
        <title>Comparative genomics of Chlamydomonas.</title>
        <authorList>
            <person name="Craig R.J."/>
            <person name="Hasan A.R."/>
            <person name="Ness R.W."/>
            <person name="Keightley P.D."/>
        </authorList>
    </citation>
    <scope>NUCLEOTIDE SEQUENCE</scope>
    <source>
        <strain evidence="7">CCAP 11/70</strain>
    </source>
</reference>
<evidence type="ECO:0000259" key="4">
    <source>
        <dbReference type="Pfam" id="PF03178"/>
    </source>
</evidence>
<feature type="domain" description="RSE1/DDB1/CPSF1 second beta-propeller" evidence="6">
    <location>
        <begin position="444"/>
        <end position="781"/>
    </location>
</feature>
<protein>
    <recommendedName>
        <fullName evidence="9">Splicing factor 3B subunit 3</fullName>
    </recommendedName>
</protein>
<feature type="compositionally biased region" description="Gly residues" evidence="3">
    <location>
        <begin position="600"/>
        <end position="611"/>
    </location>
</feature>
<dbReference type="GO" id="GO:0003676">
    <property type="term" value="F:nucleic acid binding"/>
    <property type="evidence" value="ECO:0007669"/>
    <property type="project" value="InterPro"/>
</dbReference>
<keyword evidence="2" id="KW-0539">Nucleus</keyword>
<comment type="subcellular location">
    <subcellularLocation>
        <location evidence="1">Nucleus</location>
    </subcellularLocation>
</comment>
<dbReference type="InterPro" id="IPR018846">
    <property type="entry name" value="Beta-prop_RSE1/DDB1/CPSF1_1st"/>
</dbReference>
<evidence type="ECO:0000256" key="1">
    <source>
        <dbReference type="ARBA" id="ARBA00004123"/>
    </source>
</evidence>
<keyword evidence="8" id="KW-1185">Reference proteome</keyword>
<accession>A0A836BS03</accession>
<feature type="region of interest" description="Disordered" evidence="3">
    <location>
        <begin position="591"/>
        <end position="614"/>
    </location>
</feature>
<dbReference type="InterPro" id="IPR058543">
    <property type="entry name" value="Beta-prop_RSE1/DDB1/CPSF1_2nd"/>
</dbReference>
<sequence length="1268" mass="137695">MHCYSLTLSRATGIQSAVYGNFSAAKAQEVVVSRGKVLELLRPNENGKMQTVVATEVFGCIRSMAAVRLTGSSVDHLMLGSDSGRIVLIKFNKDKNAWVKVHQETFGRSGCRRIVPGQYVAVDPKGRACMVGAVEKQKFVYVLNRDNLANLTISSPLEAHKSHHITFSICAMDCGFDNPIFAAIELDYSEADQDPTGEAASVAQKHLTFYEMDLGLNNVVRKWTDAVDNGANLLVAVPGGADGPGGVLVCAENFIIYKNQDHEEVRAVIPRRSDLPGDRGVLIVSYATHKKKAYSFFLVQSEYGDIYKVTLSYEGDNVSELKIKYFDTIPPCASIVVLKTGFLFAASEYGNHALYQFVGTGEDDDDVESSSAQLVQTEEGFQPVFFEPRPLKNLLLIDEMASLMPITDMKVANLLNEEIPQIYALCGRGPRASLSVLRPGLAVTELAVSPLPGAPTAVWTVKRNTQDEFDAFIVVSFANATLVFSIGEEVKETNESGFLGTVPTLHTQLLADNSMLQIYPGGLRHIRPDRRINEWKVPGRRNIKAAASNEKQVAIALQGGEVTVFELEQGTGQLVEAEKRDLGEDVSCVEVRGEGRGGRGGEGGGRGGGVPGDPPVPDGLMRASFLALGTYDQTVRVLSLDPGQGLKNLAVQALNSVPESILMLYNAGPGADRTTEGGLFIHVGLQNGILIRSEVDRVSGQLTDSRTRFLGTKAPKLFPASVRGVRCMLALSSRPWLGYNDQGRFNLSPLSYDALDYASGFASDQCPEGFVSVVKSTLRILAVENVGDAFNTQVGGDGGRGGEGGLGLTRPRGILRILAVENVGDAFNTQACRLRYTPRRLLIHPDYKVLLIAEADHAAVPLAEREDLQARLAAIAEQEGAPVQGVEFNDELAALEEQFGAPKGQPGQWAGCLRIVDPATLSTVFVQELDNNEAVVSMALVELQLPGAGQGIEKLLAVGCARGLRYMPTDCEAAYIRIYRVLDAGRRLELLHKTPVDGGAPGALAGLKGRLLSGVGPTLRLYDMGKKKLLRKCEYNRLPHQIVSITVQGPRIYVGDAQESVHMMRYKKADNAFYIFADDIAPRYLTSLLPLDYDTVAAGDKFGNLVVLRLPKEASQQVEDDPTGGKMAAASGRLNGAPHKLEEVVKFHVGDTITSLQRAEMQAGGQEVLIYSTVMGAIGVLYPFTNREDVDFFSHLEMHLRQEHPPLSGRDHLGFRSAYFPVRACVDGDLCGQFASIPVKKQQMIAESMDRTTGEVLKKLEDIRNKIL</sequence>
<evidence type="ECO:0000313" key="8">
    <source>
        <dbReference type="Proteomes" id="UP000612055"/>
    </source>
</evidence>
<dbReference type="Pfam" id="PF23726">
    <property type="entry name" value="Beta-prop_RSE1_2nd"/>
    <property type="match status" value="1"/>
</dbReference>
<organism evidence="7 8">
    <name type="scientific">Edaphochlamys debaryana</name>
    <dbReference type="NCBI Taxonomy" id="47281"/>
    <lineage>
        <taxon>Eukaryota</taxon>
        <taxon>Viridiplantae</taxon>
        <taxon>Chlorophyta</taxon>
        <taxon>core chlorophytes</taxon>
        <taxon>Chlorophyceae</taxon>
        <taxon>CS clade</taxon>
        <taxon>Chlamydomonadales</taxon>
        <taxon>Chlamydomonadales incertae sedis</taxon>
        <taxon>Edaphochlamys</taxon>
    </lineage>
</organism>
<dbReference type="InterPro" id="IPR050358">
    <property type="entry name" value="RSE1/DDB1/CFT1"/>
</dbReference>
<evidence type="ECO:0000256" key="2">
    <source>
        <dbReference type="ARBA" id="ARBA00023242"/>
    </source>
</evidence>
<dbReference type="Proteomes" id="UP000612055">
    <property type="component" value="Unassembled WGS sequence"/>
</dbReference>